<dbReference type="Pfam" id="PF13372">
    <property type="entry name" value="Alginate_exp"/>
    <property type="match status" value="1"/>
</dbReference>
<dbReference type="RefSeq" id="WP_208076968.1">
    <property type="nucleotide sequence ID" value="NZ_CP071869.1"/>
</dbReference>
<proteinExistence type="predicted"/>
<dbReference type="Gene3D" id="2.40.160.100">
    <property type="match status" value="1"/>
</dbReference>
<dbReference type="SUPFAM" id="SSF56935">
    <property type="entry name" value="Porins"/>
    <property type="match status" value="1"/>
</dbReference>
<keyword evidence="4" id="KW-1185">Reference proteome</keyword>
<dbReference type="EMBL" id="CP071869">
    <property type="protein sequence ID" value="QTE21410.1"/>
    <property type="molecule type" value="Genomic_DNA"/>
</dbReference>
<gene>
    <name evidence="3" type="ORF">J3359_11300</name>
</gene>
<feature type="chain" id="PRO_5037294459" evidence="1">
    <location>
        <begin position="22"/>
        <end position="413"/>
    </location>
</feature>
<evidence type="ECO:0000313" key="4">
    <source>
        <dbReference type="Proteomes" id="UP000663920"/>
    </source>
</evidence>
<evidence type="ECO:0000259" key="2">
    <source>
        <dbReference type="Pfam" id="PF13372"/>
    </source>
</evidence>
<protein>
    <submittedName>
        <fullName evidence="3">Alginate export family protein</fullName>
    </submittedName>
</protein>
<dbReference type="AlphaFoldDB" id="A0A975CMT0"/>
<dbReference type="InterPro" id="IPR025388">
    <property type="entry name" value="Alginate_export_dom"/>
</dbReference>
<dbReference type="KEGG" id="pcea:J3359_11300"/>
<evidence type="ECO:0000313" key="3">
    <source>
        <dbReference type="EMBL" id="QTE21410.1"/>
    </source>
</evidence>
<sequence>MTKISKLLFFVFIATISTAHAQFKIDAEIRPRFEYRHGFSDLIPDNADPAAFISQRTRLNTSYLTNNLNFYISLQDVRVWGDVPQLNISDDSGLTVHQAFAEFLLNPDISVKLGRQEVSYDDQRIFGSVNWAQQARSHDMVLFKYRKNAFKLDVGMALNQDKEANTGTILTTPKTYKAMQFAWLHKDWTNFSGSLLFLNNGKQFKNQTKYSQTIGTHLIYKETKFAANANLYYQFGKDASLADNDLNAYLLGLEGSYKVTNNTLLALGIELQSGNENGAPSNGKNKAFSPFYGTNHKFNGFMDYFYVGNHANNVGLLDIYAKANFKLNAKSSLTAFVHQFSAAEDINNTVSKNLGTELDLVYGYNLSKDIKINAGYSQMFASKGMEVLKGNSDGNTNNWGWLMVTIKPTLFSK</sequence>
<name>A0A975CMT0_9FLAO</name>
<feature type="domain" description="Alginate export" evidence="2">
    <location>
        <begin position="25"/>
        <end position="380"/>
    </location>
</feature>
<organism evidence="3 4">
    <name type="scientific">Polaribacter cellanae</name>
    <dbReference type="NCBI Taxonomy" id="2818493"/>
    <lineage>
        <taxon>Bacteria</taxon>
        <taxon>Pseudomonadati</taxon>
        <taxon>Bacteroidota</taxon>
        <taxon>Flavobacteriia</taxon>
        <taxon>Flavobacteriales</taxon>
        <taxon>Flavobacteriaceae</taxon>
    </lineage>
</organism>
<dbReference type="InterPro" id="IPR053728">
    <property type="entry name" value="Alginate_Permeability_Chnl"/>
</dbReference>
<feature type="signal peptide" evidence="1">
    <location>
        <begin position="1"/>
        <end position="21"/>
    </location>
</feature>
<reference evidence="3 4" key="1">
    <citation type="submission" date="2021-03" db="EMBL/GenBank/DDBJ databases">
        <title>Complete genome of Polaribacter_sp.SM13.</title>
        <authorList>
            <person name="Jeong S.W."/>
            <person name="Bae J.W."/>
        </authorList>
    </citation>
    <scope>NUCLEOTIDE SEQUENCE [LARGE SCALE GENOMIC DNA]</scope>
    <source>
        <strain evidence="3 4">SM13</strain>
    </source>
</reference>
<accession>A0A975CMT0</accession>
<evidence type="ECO:0000256" key="1">
    <source>
        <dbReference type="SAM" id="SignalP"/>
    </source>
</evidence>
<keyword evidence="1" id="KW-0732">Signal</keyword>
<dbReference type="Proteomes" id="UP000663920">
    <property type="component" value="Chromosome"/>
</dbReference>